<dbReference type="Proteomes" id="UP000537775">
    <property type="component" value="Unassembled WGS sequence"/>
</dbReference>
<protein>
    <submittedName>
        <fullName evidence="1">Uncharacterized protein</fullName>
    </submittedName>
</protein>
<dbReference type="SUPFAM" id="SSF53448">
    <property type="entry name" value="Nucleotide-diphospho-sugar transferases"/>
    <property type="match status" value="1"/>
</dbReference>
<dbReference type="EMBL" id="JACHML010000001">
    <property type="protein sequence ID" value="MBB6391068.1"/>
    <property type="molecule type" value="Genomic_DNA"/>
</dbReference>
<dbReference type="RefSeq" id="WP_184750246.1">
    <property type="nucleotide sequence ID" value="NZ_BAAAJR010000010.1"/>
</dbReference>
<evidence type="ECO:0000313" key="1">
    <source>
        <dbReference type="EMBL" id="MBB6391068.1"/>
    </source>
</evidence>
<evidence type="ECO:0000313" key="2">
    <source>
        <dbReference type="Proteomes" id="UP000537775"/>
    </source>
</evidence>
<dbReference type="Gene3D" id="3.90.550.10">
    <property type="entry name" value="Spore Coat Polysaccharide Biosynthesis Protein SpsA, Chain A"/>
    <property type="match status" value="1"/>
</dbReference>
<comment type="caution">
    <text evidence="1">The sequence shown here is derived from an EMBL/GenBank/DDBJ whole genome shotgun (WGS) entry which is preliminary data.</text>
</comment>
<sequence length="307" mass="34835">MPISILTIFEKDYHFGLAALLNSLIRFGYTGTFWAFFRGELPGWVAEHPLYDRESLRIDSPDGIRIQFAEIDAEIHPAYLKPALMLDVLHRLDTSSDAVVYMDPDIVLTYRWGLLANWVSSGGVSLFEDVNPNMPPRHPYRLAWIEIFQHWGAADLRDLSRYYNSGFVGITRTEAGFLDEWKRLCAIPPEEIRREADRVGWTPERWDQDRLNYALMTTKVEINTTGPDGMGFVMGNNLLAHATGSAKPWRGGYIQRAVMSGRAPSFAQKEYLKVAGGPFRAESSLRLALQRTAARSAAAIGRFYRRS</sequence>
<proteinExistence type="predicted"/>
<dbReference type="InterPro" id="IPR029044">
    <property type="entry name" value="Nucleotide-diphossugar_trans"/>
</dbReference>
<dbReference type="AlphaFoldDB" id="A0A7X0KUF8"/>
<keyword evidence="2" id="KW-1185">Reference proteome</keyword>
<gene>
    <name evidence="1" type="ORF">HD594_001381</name>
</gene>
<accession>A0A7X0KUF8</accession>
<organism evidence="1 2">
    <name type="scientific">Microbacterium thalassium</name>
    <dbReference type="NCBI Taxonomy" id="362649"/>
    <lineage>
        <taxon>Bacteria</taxon>
        <taxon>Bacillati</taxon>
        <taxon>Actinomycetota</taxon>
        <taxon>Actinomycetes</taxon>
        <taxon>Micrococcales</taxon>
        <taxon>Microbacteriaceae</taxon>
        <taxon>Microbacterium</taxon>
    </lineage>
</organism>
<name>A0A7X0KUF8_9MICO</name>
<reference evidence="1 2" key="1">
    <citation type="submission" date="2020-08" db="EMBL/GenBank/DDBJ databases">
        <title>Sequencing the genomes of 1000 actinobacteria strains.</title>
        <authorList>
            <person name="Klenk H.-P."/>
        </authorList>
    </citation>
    <scope>NUCLEOTIDE SEQUENCE [LARGE SCALE GENOMIC DNA]</scope>
    <source>
        <strain evidence="1 2">DSM 12511</strain>
    </source>
</reference>